<feature type="non-terminal residue" evidence="1">
    <location>
        <position position="1"/>
    </location>
</feature>
<proteinExistence type="predicted"/>
<dbReference type="Proteomes" id="UP000800038">
    <property type="component" value="Unassembled WGS sequence"/>
</dbReference>
<reference evidence="1" key="1">
    <citation type="journal article" date="2020" name="Stud. Mycol.">
        <title>101 Dothideomycetes genomes: a test case for predicting lifestyles and emergence of pathogens.</title>
        <authorList>
            <person name="Haridas S."/>
            <person name="Albert R."/>
            <person name="Binder M."/>
            <person name="Bloem J."/>
            <person name="Labutti K."/>
            <person name="Salamov A."/>
            <person name="Andreopoulos B."/>
            <person name="Baker S."/>
            <person name="Barry K."/>
            <person name="Bills G."/>
            <person name="Bluhm B."/>
            <person name="Cannon C."/>
            <person name="Castanera R."/>
            <person name="Culley D."/>
            <person name="Daum C."/>
            <person name="Ezra D."/>
            <person name="Gonzalez J."/>
            <person name="Henrissat B."/>
            <person name="Kuo A."/>
            <person name="Liang C."/>
            <person name="Lipzen A."/>
            <person name="Lutzoni F."/>
            <person name="Magnuson J."/>
            <person name="Mondo S."/>
            <person name="Nolan M."/>
            <person name="Ohm R."/>
            <person name="Pangilinan J."/>
            <person name="Park H.-J."/>
            <person name="Ramirez L."/>
            <person name="Alfaro M."/>
            <person name="Sun H."/>
            <person name="Tritt A."/>
            <person name="Yoshinaga Y."/>
            <person name="Zwiers L.-H."/>
            <person name="Turgeon B."/>
            <person name="Goodwin S."/>
            <person name="Spatafora J."/>
            <person name="Crous P."/>
            <person name="Grigoriev I."/>
        </authorList>
    </citation>
    <scope>NUCLEOTIDE SEQUENCE</scope>
    <source>
        <strain evidence="1">CBS 161.51</strain>
    </source>
</reference>
<evidence type="ECO:0000313" key="2">
    <source>
        <dbReference type="Proteomes" id="UP000800038"/>
    </source>
</evidence>
<evidence type="ECO:0000313" key="1">
    <source>
        <dbReference type="EMBL" id="KAF1935675.1"/>
    </source>
</evidence>
<dbReference type="Pfam" id="PF20174">
    <property type="entry name" value="DUF6540"/>
    <property type="match status" value="1"/>
</dbReference>
<name>A0A6A5S4X9_9PLEO</name>
<sequence length="112" mass="12773">SIFVAREGQRGEVYQVKGDAESMRHVYMPNTDIVNSLSYKDSYILVQELSATDQAWVRHYADSETPPSAPNRAAVTENCQGWAYRVLYKLFEKDIISHDKITMVCGMVEPVR</sequence>
<accession>A0A6A5S4X9</accession>
<dbReference type="AlphaFoldDB" id="A0A6A5S4X9"/>
<gene>
    <name evidence="1" type="ORF">EJ02DRAFT_360968</name>
</gene>
<keyword evidence="2" id="KW-1185">Reference proteome</keyword>
<dbReference type="EMBL" id="ML976244">
    <property type="protein sequence ID" value="KAF1935675.1"/>
    <property type="molecule type" value="Genomic_DNA"/>
</dbReference>
<organism evidence="1 2">
    <name type="scientific">Clathrospora elynae</name>
    <dbReference type="NCBI Taxonomy" id="706981"/>
    <lineage>
        <taxon>Eukaryota</taxon>
        <taxon>Fungi</taxon>
        <taxon>Dikarya</taxon>
        <taxon>Ascomycota</taxon>
        <taxon>Pezizomycotina</taxon>
        <taxon>Dothideomycetes</taxon>
        <taxon>Pleosporomycetidae</taxon>
        <taxon>Pleosporales</taxon>
        <taxon>Diademaceae</taxon>
        <taxon>Clathrospora</taxon>
    </lineage>
</organism>
<protein>
    <submittedName>
        <fullName evidence="1">Uncharacterized protein</fullName>
    </submittedName>
</protein>
<dbReference type="InterPro" id="IPR046670">
    <property type="entry name" value="DUF6540"/>
</dbReference>
<dbReference type="OrthoDB" id="4342612at2759"/>